<protein>
    <submittedName>
        <fullName evidence="2">SipW-cognate class signal peptide</fullName>
    </submittedName>
</protein>
<dbReference type="STRING" id="266892.SAMN04488054_10766"/>
<sequence>MRVNKRLRLGIFTAALGLFLISGGTFAFFNDTSAAGESFSSGTLNLSANPVTSVDLDNIKPGDSFTRSYTLKNDGSLNIADVLMTTEYTVVDAKNDNGTEDFGDHIEVSISWENEDGYISVQEKKLSEATAMEPNILGDNILEAGKEDEVYVTFEFLDNGKDQNIFQGDAMEIEWTFEGKQEEGEEK</sequence>
<evidence type="ECO:0000256" key="1">
    <source>
        <dbReference type="SAM" id="SignalP"/>
    </source>
</evidence>
<dbReference type="Pfam" id="PF12389">
    <property type="entry name" value="Peptidase_M73"/>
    <property type="match status" value="1"/>
</dbReference>
<dbReference type="RefSeq" id="WP_090926486.1">
    <property type="nucleotide sequence ID" value="NZ_FOTY01000007.1"/>
</dbReference>
<dbReference type="InterPro" id="IPR022121">
    <property type="entry name" value="Peptidase_M73_camelysin"/>
</dbReference>
<dbReference type="AlphaFoldDB" id="A0A1I4LB10"/>
<dbReference type="OrthoDB" id="2660939at2"/>
<feature type="signal peptide" evidence="1">
    <location>
        <begin position="1"/>
        <end position="27"/>
    </location>
</feature>
<gene>
    <name evidence="2" type="ORF">SAMN04488054_10766</name>
</gene>
<organism evidence="2 3">
    <name type="scientific">Salibacterium qingdaonense</name>
    <dbReference type="NCBI Taxonomy" id="266892"/>
    <lineage>
        <taxon>Bacteria</taxon>
        <taxon>Bacillati</taxon>
        <taxon>Bacillota</taxon>
        <taxon>Bacilli</taxon>
        <taxon>Bacillales</taxon>
        <taxon>Bacillaceae</taxon>
    </lineage>
</organism>
<reference evidence="2 3" key="1">
    <citation type="submission" date="2016-10" db="EMBL/GenBank/DDBJ databases">
        <authorList>
            <person name="de Groot N.N."/>
        </authorList>
    </citation>
    <scope>NUCLEOTIDE SEQUENCE [LARGE SCALE GENOMIC DNA]</scope>
    <source>
        <strain evidence="2 3">CGMCC 1.6134</strain>
    </source>
</reference>
<feature type="chain" id="PRO_5011767916" evidence="1">
    <location>
        <begin position="28"/>
        <end position="187"/>
    </location>
</feature>
<name>A0A1I4LB10_9BACI</name>
<keyword evidence="1" id="KW-0732">Signal</keyword>
<accession>A0A1I4LB10</accession>
<proteinExistence type="predicted"/>
<dbReference type="NCBIfam" id="TIGR04088">
    <property type="entry name" value="cognate_SipW"/>
    <property type="match status" value="1"/>
</dbReference>
<evidence type="ECO:0000313" key="3">
    <source>
        <dbReference type="Proteomes" id="UP000199668"/>
    </source>
</evidence>
<dbReference type="InterPro" id="IPR023833">
    <property type="entry name" value="Signal_pept_SipW-depend-type"/>
</dbReference>
<keyword evidence="3" id="KW-1185">Reference proteome</keyword>
<dbReference type="Proteomes" id="UP000199668">
    <property type="component" value="Unassembled WGS sequence"/>
</dbReference>
<dbReference type="EMBL" id="FOTY01000007">
    <property type="protein sequence ID" value="SFL88111.1"/>
    <property type="molecule type" value="Genomic_DNA"/>
</dbReference>
<evidence type="ECO:0000313" key="2">
    <source>
        <dbReference type="EMBL" id="SFL88111.1"/>
    </source>
</evidence>